<organism evidence="2 3">
    <name type="scientific">Thermothielavioides terrestris</name>
    <dbReference type="NCBI Taxonomy" id="2587410"/>
    <lineage>
        <taxon>Eukaryota</taxon>
        <taxon>Fungi</taxon>
        <taxon>Dikarya</taxon>
        <taxon>Ascomycota</taxon>
        <taxon>Pezizomycotina</taxon>
        <taxon>Sordariomycetes</taxon>
        <taxon>Sordariomycetidae</taxon>
        <taxon>Sordariales</taxon>
        <taxon>Chaetomiaceae</taxon>
        <taxon>Thermothielavioides</taxon>
    </lineage>
</organism>
<sequence>MADTARRKAEENINRVKIIESMIFDLEEDLEFLSVQINDVFRDHGFLSMAITRMEMALRRLKFECENMSKQLLAIEAVPEEDEPAEADEEEQSTQGTEDSDYTLVDENSEPTDEDVDALVIVDDEED</sequence>
<protein>
    <submittedName>
        <fullName evidence="2">1b3d8b0a-0005-4367-85d9-8a11f30e11c6</fullName>
    </submittedName>
</protein>
<name>A0A3S5CXL8_9PEZI</name>
<dbReference type="EMBL" id="OUUZ01000015">
    <property type="protein sequence ID" value="SPQ25458.1"/>
    <property type="molecule type" value="Genomic_DNA"/>
</dbReference>
<feature type="region of interest" description="Disordered" evidence="1">
    <location>
        <begin position="79"/>
        <end position="127"/>
    </location>
</feature>
<dbReference type="Proteomes" id="UP000289323">
    <property type="component" value="Unassembled WGS sequence"/>
</dbReference>
<accession>A0A3S5CXL8</accession>
<feature type="compositionally biased region" description="Acidic residues" evidence="1">
    <location>
        <begin position="107"/>
        <end position="127"/>
    </location>
</feature>
<feature type="compositionally biased region" description="Acidic residues" evidence="1">
    <location>
        <begin position="79"/>
        <end position="92"/>
    </location>
</feature>
<evidence type="ECO:0000256" key="1">
    <source>
        <dbReference type="SAM" id="MobiDB-lite"/>
    </source>
</evidence>
<proteinExistence type="predicted"/>
<reference evidence="2 3" key="1">
    <citation type="submission" date="2018-04" db="EMBL/GenBank/DDBJ databases">
        <authorList>
            <person name="Huttner S."/>
            <person name="Dainat J."/>
        </authorList>
    </citation>
    <scope>NUCLEOTIDE SEQUENCE [LARGE SCALE GENOMIC DNA]</scope>
</reference>
<gene>
    <name evidence="2" type="ORF">TT172_LOCUS7877</name>
</gene>
<evidence type="ECO:0000313" key="2">
    <source>
        <dbReference type="EMBL" id="SPQ25458.1"/>
    </source>
</evidence>
<evidence type="ECO:0000313" key="3">
    <source>
        <dbReference type="Proteomes" id="UP000289323"/>
    </source>
</evidence>
<dbReference type="AlphaFoldDB" id="A0A3S5CXL8"/>